<dbReference type="EMBL" id="KV426553">
    <property type="protein sequence ID" value="KZV79851.1"/>
    <property type="molecule type" value="Genomic_DNA"/>
</dbReference>
<evidence type="ECO:0000313" key="2">
    <source>
        <dbReference type="Proteomes" id="UP000077266"/>
    </source>
</evidence>
<sequence>MQRGTSYIPRLRYNPRPAQAAYRRRACVARVRASVRVGRAYTVRDGVTAVRSRVRASCTVLAG</sequence>
<evidence type="ECO:0000313" key="1">
    <source>
        <dbReference type="EMBL" id="KZV79851.1"/>
    </source>
</evidence>
<dbReference type="AlphaFoldDB" id="A0A165B5A1"/>
<protein>
    <submittedName>
        <fullName evidence="1">Uncharacterized protein</fullName>
    </submittedName>
</protein>
<name>A0A165B5A1_EXIGL</name>
<reference evidence="1 2" key="1">
    <citation type="journal article" date="2016" name="Mol. Biol. Evol.">
        <title>Comparative Genomics of Early-Diverging Mushroom-Forming Fungi Provides Insights into the Origins of Lignocellulose Decay Capabilities.</title>
        <authorList>
            <person name="Nagy L.G."/>
            <person name="Riley R."/>
            <person name="Tritt A."/>
            <person name="Adam C."/>
            <person name="Daum C."/>
            <person name="Floudas D."/>
            <person name="Sun H."/>
            <person name="Yadav J.S."/>
            <person name="Pangilinan J."/>
            <person name="Larsson K.H."/>
            <person name="Matsuura K."/>
            <person name="Barry K."/>
            <person name="Labutti K."/>
            <person name="Kuo R."/>
            <person name="Ohm R.A."/>
            <person name="Bhattacharya S.S."/>
            <person name="Shirouzu T."/>
            <person name="Yoshinaga Y."/>
            <person name="Martin F.M."/>
            <person name="Grigoriev I.V."/>
            <person name="Hibbett D.S."/>
        </authorList>
    </citation>
    <scope>NUCLEOTIDE SEQUENCE [LARGE SCALE GENOMIC DNA]</scope>
    <source>
        <strain evidence="1 2">HHB12029</strain>
    </source>
</reference>
<gene>
    <name evidence="1" type="ORF">EXIGLDRAFT_734154</name>
</gene>
<keyword evidence="2" id="KW-1185">Reference proteome</keyword>
<organism evidence="1 2">
    <name type="scientific">Exidia glandulosa HHB12029</name>
    <dbReference type="NCBI Taxonomy" id="1314781"/>
    <lineage>
        <taxon>Eukaryota</taxon>
        <taxon>Fungi</taxon>
        <taxon>Dikarya</taxon>
        <taxon>Basidiomycota</taxon>
        <taxon>Agaricomycotina</taxon>
        <taxon>Agaricomycetes</taxon>
        <taxon>Auriculariales</taxon>
        <taxon>Exidiaceae</taxon>
        <taxon>Exidia</taxon>
    </lineage>
</organism>
<accession>A0A165B5A1</accession>
<dbReference type="Proteomes" id="UP000077266">
    <property type="component" value="Unassembled WGS sequence"/>
</dbReference>
<proteinExistence type="predicted"/>
<dbReference type="InParanoid" id="A0A165B5A1"/>